<keyword evidence="3" id="KW-1185">Reference proteome</keyword>
<evidence type="ECO:0000313" key="3">
    <source>
        <dbReference type="Proteomes" id="UP000748756"/>
    </source>
</evidence>
<dbReference type="Gene3D" id="3.40.50.1820">
    <property type="entry name" value="alpha/beta hydrolase"/>
    <property type="match status" value="1"/>
</dbReference>
<comment type="caution">
    <text evidence="2">The sequence shown here is derived from an EMBL/GenBank/DDBJ whole genome shotgun (WGS) entry which is preliminary data.</text>
</comment>
<dbReference type="Proteomes" id="UP000748756">
    <property type="component" value="Unassembled WGS sequence"/>
</dbReference>
<dbReference type="SUPFAM" id="SSF53474">
    <property type="entry name" value="alpha/beta-Hydrolases"/>
    <property type="match status" value="1"/>
</dbReference>
<dbReference type="PANTHER" id="PTHR47668">
    <property type="entry name" value="DIENELACTONE HYDROLASE FAMILY PROTEIN (AFU_ORTHOLOGUE AFUA_6G01940)"/>
    <property type="match status" value="1"/>
</dbReference>
<dbReference type="InterPro" id="IPR029058">
    <property type="entry name" value="AB_hydrolase_fold"/>
</dbReference>
<name>A0A9P5S4I8_9FUNG</name>
<proteinExistence type="predicted"/>
<sequence length="258" mass="28305">MSLTAACCNTPAVENAQWHDKGEFVTLSTEIAGQKRKTYLTGPKDSKRGIIAIYDIFGYHPTTQQFYDRIAESHGGFQLSAPEFFPEGGITPEHMGESSKVMAWIGQHGDYHKNHILEVALAAVEDLRKAGCTSFSLIGQCWGVLMAAKVVSEENTPFSSAGGAHPSFISLETTKDVKTPLILLPSKDEDDLVPVIERLNTKGFPVESFHQRFDNMHHGWTGGRGDWTDPEQFKAGLQAADLFGAFYAKIAAAKESKL</sequence>
<dbReference type="PANTHER" id="PTHR47668:SF1">
    <property type="entry name" value="DIENELACTONE HYDROLASE DOMAIN-CONTAINING PROTEIN-RELATED"/>
    <property type="match status" value="1"/>
</dbReference>
<dbReference type="GO" id="GO:0016787">
    <property type="term" value="F:hydrolase activity"/>
    <property type="evidence" value="ECO:0007669"/>
    <property type="project" value="InterPro"/>
</dbReference>
<dbReference type="EMBL" id="JAAAUQ010000089">
    <property type="protein sequence ID" value="KAF9154959.1"/>
    <property type="molecule type" value="Genomic_DNA"/>
</dbReference>
<dbReference type="AlphaFoldDB" id="A0A9P5S4I8"/>
<organism evidence="2 3">
    <name type="scientific">Linnemannia schmuckeri</name>
    <dbReference type="NCBI Taxonomy" id="64567"/>
    <lineage>
        <taxon>Eukaryota</taxon>
        <taxon>Fungi</taxon>
        <taxon>Fungi incertae sedis</taxon>
        <taxon>Mucoromycota</taxon>
        <taxon>Mortierellomycotina</taxon>
        <taxon>Mortierellomycetes</taxon>
        <taxon>Mortierellales</taxon>
        <taxon>Mortierellaceae</taxon>
        <taxon>Linnemannia</taxon>
    </lineage>
</organism>
<feature type="domain" description="Dienelactone hydrolase" evidence="1">
    <location>
        <begin position="38"/>
        <end position="194"/>
    </location>
</feature>
<reference evidence="2" key="1">
    <citation type="journal article" date="2020" name="Fungal Divers.">
        <title>Resolving the Mortierellaceae phylogeny through synthesis of multi-gene phylogenetics and phylogenomics.</title>
        <authorList>
            <person name="Vandepol N."/>
            <person name="Liber J."/>
            <person name="Desiro A."/>
            <person name="Na H."/>
            <person name="Kennedy M."/>
            <person name="Barry K."/>
            <person name="Grigoriev I.V."/>
            <person name="Miller A.N."/>
            <person name="O'Donnell K."/>
            <person name="Stajich J.E."/>
            <person name="Bonito G."/>
        </authorList>
    </citation>
    <scope>NUCLEOTIDE SEQUENCE</scope>
    <source>
        <strain evidence="2">NRRL 6426</strain>
    </source>
</reference>
<protein>
    <recommendedName>
        <fullName evidence="1">Dienelactone hydrolase domain-containing protein</fullName>
    </recommendedName>
</protein>
<gene>
    <name evidence="2" type="ORF">BG015_011455</name>
</gene>
<dbReference type="Pfam" id="PF01738">
    <property type="entry name" value="DLH"/>
    <property type="match status" value="1"/>
</dbReference>
<dbReference type="OrthoDB" id="17560at2759"/>
<dbReference type="InterPro" id="IPR002925">
    <property type="entry name" value="Dienelactn_hydro"/>
</dbReference>
<accession>A0A9P5S4I8</accession>
<evidence type="ECO:0000259" key="1">
    <source>
        <dbReference type="Pfam" id="PF01738"/>
    </source>
</evidence>
<evidence type="ECO:0000313" key="2">
    <source>
        <dbReference type="EMBL" id="KAF9154959.1"/>
    </source>
</evidence>